<dbReference type="InterPro" id="IPR004843">
    <property type="entry name" value="Calcineurin-like_PHP"/>
</dbReference>
<protein>
    <submittedName>
        <fullName evidence="5">Phosphoesterase</fullName>
    </submittedName>
</protein>
<evidence type="ECO:0000256" key="3">
    <source>
        <dbReference type="SAM" id="Phobius"/>
    </source>
</evidence>
<keyword evidence="2" id="KW-0378">Hydrolase</keyword>
<dbReference type="SUPFAM" id="SSF56300">
    <property type="entry name" value="Metallo-dependent phosphatases"/>
    <property type="match status" value="1"/>
</dbReference>
<dbReference type="GO" id="GO:0008758">
    <property type="term" value="F:UDP-2,3-diacylglucosamine hydrolase activity"/>
    <property type="evidence" value="ECO:0007669"/>
    <property type="project" value="TreeGrafter"/>
</dbReference>
<name>A0A0W8FTA7_9ZZZZ</name>
<dbReference type="GO" id="GO:0016020">
    <property type="term" value="C:membrane"/>
    <property type="evidence" value="ECO:0007669"/>
    <property type="project" value="GOC"/>
</dbReference>
<evidence type="ECO:0000256" key="2">
    <source>
        <dbReference type="ARBA" id="ARBA00022801"/>
    </source>
</evidence>
<comment type="caution">
    <text evidence="5">The sequence shown here is derived from an EMBL/GenBank/DDBJ whole genome shotgun (WGS) entry which is preliminary data.</text>
</comment>
<dbReference type="Gene3D" id="3.60.21.10">
    <property type="match status" value="1"/>
</dbReference>
<keyword evidence="1" id="KW-0479">Metal-binding</keyword>
<gene>
    <name evidence="5" type="ORF">ASZ90_006112</name>
</gene>
<feature type="domain" description="Calcineurin-like phosphoesterase" evidence="4">
    <location>
        <begin position="78"/>
        <end position="239"/>
    </location>
</feature>
<feature type="transmembrane region" description="Helical" evidence="3">
    <location>
        <begin position="31"/>
        <end position="54"/>
    </location>
</feature>
<evidence type="ECO:0000256" key="1">
    <source>
        <dbReference type="ARBA" id="ARBA00022723"/>
    </source>
</evidence>
<evidence type="ECO:0000313" key="5">
    <source>
        <dbReference type="EMBL" id="KUG24107.1"/>
    </source>
</evidence>
<reference evidence="5" key="1">
    <citation type="journal article" date="2015" name="Proc. Natl. Acad. Sci. U.S.A.">
        <title>Networks of energetic and metabolic interactions define dynamics in microbial communities.</title>
        <authorList>
            <person name="Embree M."/>
            <person name="Liu J.K."/>
            <person name="Al-Bassam M.M."/>
            <person name="Zengler K."/>
        </authorList>
    </citation>
    <scope>NUCLEOTIDE SEQUENCE</scope>
</reference>
<keyword evidence="3" id="KW-1133">Transmembrane helix</keyword>
<accession>A0A0W8FTA7</accession>
<dbReference type="GO" id="GO:0009245">
    <property type="term" value="P:lipid A biosynthetic process"/>
    <property type="evidence" value="ECO:0007669"/>
    <property type="project" value="TreeGrafter"/>
</dbReference>
<keyword evidence="3" id="KW-0472">Membrane</keyword>
<dbReference type="CDD" id="cd07385">
    <property type="entry name" value="MPP_YkuE_C"/>
    <property type="match status" value="1"/>
</dbReference>
<dbReference type="EMBL" id="LNQE01000863">
    <property type="protein sequence ID" value="KUG24107.1"/>
    <property type="molecule type" value="Genomic_DNA"/>
</dbReference>
<sequence length="300" mass="33957">MAFVFLFFFLDIAFNVVNYLCQFFFKNTKSIPVRNFVFALSVIFCILLVIYGFMDAQRIRVKKLEIHTDQSLQNNGKIRIVQISDVHIGLIVRDKRLQRIIDCVKEANPDILVSTGDLLDGELSNVMPQAEKFAQIRPKYGKYAVTGNHEYYAGIEHSLKFTKNAGFEILRDETRQVAGINIIGIDDVTGRKMGIKNNSSLVHMSPMIQNIDFILLLKHQPFVNNNENFDLQLSGHTHGGQIFPFMFITGLFFPQNYGYYALGNGKSLYVTTGAGTWGPPVRILAPPEITIIDLIGKKNN</sequence>
<dbReference type="InterPro" id="IPR051158">
    <property type="entry name" value="Metallophosphoesterase_sf"/>
</dbReference>
<proteinExistence type="predicted"/>
<evidence type="ECO:0000259" key="4">
    <source>
        <dbReference type="Pfam" id="PF00149"/>
    </source>
</evidence>
<dbReference type="InterPro" id="IPR029052">
    <property type="entry name" value="Metallo-depent_PP-like"/>
</dbReference>
<keyword evidence="3" id="KW-0812">Transmembrane</keyword>
<dbReference type="PANTHER" id="PTHR31302:SF31">
    <property type="entry name" value="PHOSPHODIESTERASE YAEI"/>
    <property type="match status" value="1"/>
</dbReference>
<dbReference type="GO" id="GO:0046872">
    <property type="term" value="F:metal ion binding"/>
    <property type="evidence" value="ECO:0007669"/>
    <property type="project" value="UniProtKB-KW"/>
</dbReference>
<dbReference type="AlphaFoldDB" id="A0A0W8FTA7"/>
<organism evidence="5">
    <name type="scientific">hydrocarbon metagenome</name>
    <dbReference type="NCBI Taxonomy" id="938273"/>
    <lineage>
        <taxon>unclassified sequences</taxon>
        <taxon>metagenomes</taxon>
        <taxon>ecological metagenomes</taxon>
    </lineage>
</organism>
<dbReference type="Pfam" id="PF00149">
    <property type="entry name" value="Metallophos"/>
    <property type="match status" value="1"/>
</dbReference>
<dbReference type="PANTHER" id="PTHR31302">
    <property type="entry name" value="TRANSMEMBRANE PROTEIN WITH METALLOPHOSPHOESTERASE DOMAIN-RELATED"/>
    <property type="match status" value="1"/>
</dbReference>